<dbReference type="AlphaFoldDB" id="A0A0G9K529"/>
<reference evidence="1 2" key="1">
    <citation type="submission" date="2014-01" db="EMBL/GenBank/DDBJ databases">
        <title>Development of a Comparative Genomic Fingerprinting Assay for High Resolution Genotyping of Arcobacter butzleri.</title>
        <authorList>
            <person name="Webb A.L."/>
            <person name="Inglis G.D."/>
            <person name="Kruczkiewicz P."/>
            <person name="Selinger L.B."/>
            <person name="Taboada E.N."/>
        </authorList>
    </citation>
    <scope>NUCLEOTIDE SEQUENCE [LARGE SCALE GENOMIC DNA]</scope>
    <source>
        <strain evidence="1 2">L348</strain>
    </source>
</reference>
<evidence type="ECO:0000313" key="2">
    <source>
        <dbReference type="Proteomes" id="UP000035514"/>
    </source>
</evidence>
<sequence length="104" mass="11819">MIQTEDIIKIASFFSIIAHTPGRLRVRVNPKITQTSGNITLSDIEDLPNKIDGIENIKINKIIASVTIHYNPDIFQPKLWEDLVKNENIEELSILINKLAKEVI</sequence>
<name>A0A0G9K529_9BACT</name>
<organism evidence="1 2">
    <name type="scientific">Aliarcobacter butzleri L348</name>
    <dbReference type="NCBI Taxonomy" id="1447256"/>
    <lineage>
        <taxon>Bacteria</taxon>
        <taxon>Pseudomonadati</taxon>
        <taxon>Campylobacterota</taxon>
        <taxon>Epsilonproteobacteria</taxon>
        <taxon>Campylobacterales</taxon>
        <taxon>Arcobacteraceae</taxon>
        <taxon>Aliarcobacter</taxon>
    </lineage>
</organism>
<dbReference type="PATRIC" id="fig|1447256.3.peg.541"/>
<gene>
    <name evidence="1" type="ORF">AA20_02815</name>
</gene>
<comment type="caution">
    <text evidence="1">The sequence shown here is derived from an EMBL/GenBank/DDBJ whole genome shotgun (WGS) entry which is preliminary data.</text>
</comment>
<dbReference type="Proteomes" id="UP000035514">
    <property type="component" value="Unassembled WGS sequence"/>
</dbReference>
<protein>
    <submittedName>
        <fullName evidence="1">Uncharacterized protein</fullName>
    </submittedName>
</protein>
<dbReference type="RefSeq" id="WP_014468411.1">
    <property type="nucleotide sequence ID" value="NZ_JAIQ01000063.1"/>
</dbReference>
<evidence type="ECO:0000313" key="1">
    <source>
        <dbReference type="EMBL" id="KLE01606.1"/>
    </source>
</evidence>
<proteinExistence type="predicted"/>
<dbReference type="EMBL" id="JAIQ01000063">
    <property type="protein sequence ID" value="KLE01606.1"/>
    <property type="molecule type" value="Genomic_DNA"/>
</dbReference>
<accession>A0A0G9K529</accession>